<reference evidence="3 4" key="1">
    <citation type="submission" date="2011-02" db="EMBL/GenBank/DDBJ databases">
        <title>The Genome Sequence of Sphaeroforma arctica JP610.</title>
        <authorList>
            <consortium name="The Broad Institute Genome Sequencing Platform"/>
            <person name="Russ C."/>
            <person name="Cuomo C."/>
            <person name="Young S.K."/>
            <person name="Zeng Q."/>
            <person name="Gargeya S."/>
            <person name="Alvarado L."/>
            <person name="Berlin A."/>
            <person name="Chapman S.B."/>
            <person name="Chen Z."/>
            <person name="Freedman E."/>
            <person name="Gellesch M."/>
            <person name="Goldberg J."/>
            <person name="Griggs A."/>
            <person name="Gujja S."/>
            <person name="Heilman E."/>
            <person name="Heiman D."/>
            <person name="Howarth C."/>
            <person name="Mehta T."/>
            <person name="Neiman D."/>
            <person name="Pearson M."/>
            <person name="Roberts A."/>
            <person name="Saif S."/>
            <person name="Shea T."/>
            <person name="Shenoy N."/>
            <person name="Sisk P."/>
            <person name="Stolte C."/>
            <person name="Sykes S."/>
            <person name="White J."/>
            <person name="Yandava C."/>
            <person name="Burger G."/>
            <person name="Gray M.W."/>
            <person name="Holland P.W.H."/>
            <person name="King N."/>
            <person name="Lang F.B.F."/>
            <person name="Roger A.J."/>
            <person name="Ruiz-Trillo I."/>
            <person name="Haas B."/>
            <person name="Nusbaum C."/>
            <person name="Birren B."/>
        </authorList>
    </citation>
    <scope>NUCLEOTIDE SEQUENCE [LARGE SCALE GENOMIC DNA]</scope>
    <source>
        <strain evidence="3 4">JP610</strain>
    </source>
</reference>
<accession>A0A0L0FKY4</accession>
<evidence type="ECO:0000256" key="2">
    <source>
        <dbReference type="SAM" id="Phobius"/>
    </source>
</evidence>
<keyword evidence="2" id="KW-1133">Transmembrane helix</keyword>
<feature type="transmembrane region" description="Helical" evidence="2">
    <location>
        <begin position="172"/>
        <end position="196"/>
    </location>
</feature>
<dbReference type="EMBL" id="KQ242836">
    <property type="protein sequence ID" value="KNC77116.1"/>
    <property type="molecule type" value="Genomic_DNA"/>
</dbReference>
<dbReference type="GeneID" id="25910917"/>
<feature type="region of interest" description="Disordered" evidence="1">
    <location>
        <begin position="524"/>
        <end position="593"/>
    </location>
</feature>
<evidence type="ECO:0000313" key="3">
    <source>
        <dbReference type="EMBL" id="KNC77116.1"/>
    </source>
</evidence>
<name>A0A0L0FKY4_9EUKA</name>
<feature type="region of interest" description="Disordered" evidence="1">
    <location>
        <begin position="344"/>
        <end position="437"/>
    </location>
</feature>
<feature type="transmembrane region" description="Helical" evidence="2">
    <location>
        <begin position="262"/>
        <end position="283"/>
    </location>
</feature>
<keyword evidence="2" id="KW-0472">Membrane</keyword>
<protein>
    <submittedName>
        <fullName evidence="3">Uncharacterized protein</fullName>
    </submittedName>
</protein>
<dbReference type="AlphaFoldDB" id="A0A0L0FKY4"/>
<evidence type="ECO:0000256" key="1">
    <source>
        <dbReference type="SAM" id="MobiDB-lite"/>
    </source>
</evidence>
<feature type="transmembrane region" description="Helical" evidence="2">
    <location>
        <begin position="295"/>
        <end position="321"/>
    </location>
</feature>
<keyword evidence="2" id="KW-0812">Transmembrane</keyword>
<feature type="transmembrane region" description="Helical" evidence="2">
    <location>
        <begin position="208"/>
        <end position="225"/>
    </location>
</feature>
<feature type="region of interest" description="Disordered" evidence="1">
    <location>
        <begin position="53"/>
        <end position="83"/>
    </location>
</feature>
<dbReference type="RefSeq" id="XP_014151018.1">
    <property type="nucleotide sequence ID" value="XM_014295543.1"/>
</dbReference>
<feature type="compositionally biased region" description="Polar residues" evidence="1">
    <location>
        <begin position="349"/>
        <end position="363"/>
    </location>
</feature>
<feature type="compositionally biased region" description="Polar residues" evidence="1">
    <location>
        <begin position="564"/>
        <end position="576"/>
    </location>
</feature>
<feature type="transmembrane region" description="Helical" evidence="2">
    <location>
        <begin position="237"/>
        <end position="255"/>
    </location>
</feature>
<proteinExistence type="predicted"/>
<feature type="compositionally biased region" description="Polar residues" evidence="1">
    <location>
        <begin position="392"/>
        <end position="406"/>
    </location>
</feature>
<sequence length="737" mass="79453">MHTYIRIQFYLLMDICALSRLTKDFFTYTSGESLSIAQHGTLADALGRALQQQHSQKRLSGHSAISSPVATHKPTDNASLSDAPLHSHSDDFLHAHISREGSVYASRSQSPLSALTSAADHASSAGVGDSRVATESSAANKALDAIRIDGMKSNDEPSMFGSLIALSGRIEMVAAAVVVLAVIQLVYGWEVLFIAIVSTTIELAVKSVFALGCLAVPLIVTSAVSGSLETDLTSSPLLQICWIVDAVMLCSSVYVMPERLGLAGFLLVYMCGLASLEGIRAAHTTDGPLAPGPGMITWALLSSGVTTSLIQVLIYSGILIARICGPTVSSKAWHRPNSPYSPSYIEQLAKSNSRASTRTSSPIPTLRDRSVPPSPRTHISTVPVSGRRPWSNPATPTPSAVQQVSTRPVKRQISPSKQRWPAEKGCGEGDGATDDVPHKVQTRGSEICKVKHSPGTAVPVSIIDSVARGVLSVGGSEARAIGSAVLGKKGSVGAKVDTPKTTDAIKRVSLGGESLDNHVQVDAQKQAPEDMQGSNRKNISNEVDSKAPGKSRSPDAAQMKGESSARQENVTPSRATAENPGKASPQLQTQAPPMKTHLPREIKNWSAYRGYLRDVERDFKTRKMTKFKCDADTLFAQPVFLAITAEFLCQTDINRRIHNQYERSRISEVQFVQESNFFTGDKKYVMFLYSGERPDYVVFQSDFAQVIVRYLQTETETPPRLKISNALGTRISLTRGI</sequence>
<organism evidence="3 4">
    <name type="scientific">Sphaeroforma arctica JP610</name>
    <dbReference type="NCBI Taxonomy" id="667725"/>
    <lineage>
        <taxon>Eukaryota</taxon>
        <taxon>Ichthyosporea</taxon>
        <taxon>Ichthyophonida</taxon>
        <taxon>Sphaeroforma</taxon>
    </lineage>
</organism>
<keyword evidence="4" id="KW-1185">Reference proteome</keyword>
<gene>
    <name evidence="3" type="ORF">SARC_10413</name>
</gene>
<evidence type="ECO:0000313" key="4">
    <source>
        <dbReference type="Proteomes" id="UP000054560"/>
    </source>
</evidence>
<feature type="compositionally biased region" description="Polar residues" evidence="1">
    <location>
        <begin position="532"/>
        <end position="542"/>
    </location>
</feature>
<dbReference type="Proteomes" id="UP000054560">
    <property type="component" value="Unassembled WGS sequence"/>
</dbReference>